<organism evidence="4 5">
    <name type="scientific">Geovibrio thiophilus</name>
    <dbReference type="NCBI Taxonomy" id="139438"/>
    <lineage>
        <taxon>Bacteria</taxon>
        <taxon>Pseudomonadati</taxon>
        <taxon>Deferribacterota</taxon>
        <taxon>Deferribacteres</taxon>
        <taxon>Deferribacterales</taxon>
        <taxon>Geovibrionaceae</taxon>
        <taxon>Geovibrio</taxon>
    </lineage>
</organism>
<keyword evidence="2" id="KW-0472">Membrane</keyword>
<protein>
    <recommendedName>
        <fullName evidence="3">Double Cache domain-containing protein</fullName>
    </recommendedName>
</protein>
<dbReference type="Gene3D" id="1.10.287.130">
    <property type="match status" value="1"/>
</dbReference>
<sequence>MQRRTAIKHTGQYGSFLVLFLFLAAAGTLLFFADDLTRSPLEMRNKKDSLTAMASRELGQELDNALNRIAYVRKKEEAEINEKLKNRADTAKKFIIRMTETRGKAQGLKTAVDVLSAQNRQYGRYRLYVLSLDGKAYIFPADRQYEGLSFYGFGADKGKNIFTDITEDTSKYEGRFISYSLDSQAGGTQRRKLAYFTSDSRTNIAVIAEADHAEAEKLVKKKVLDDLSKLYMLYPAYGRINIFESEAASGGKLKTLLSEELENTPENDSEKSTEFSPLINGKTDSFLHIRRDPVFGKYFEVITRTAKYPEWNWHLTKSHFFEYENIYGNVVSQVRTYAGQDIFGGYFMAAVYAVMVFFTVFILTRNRVLAVSALRPAEEKLGRLREMNFRLIEKIKEHTEKENRLNDVKLELEEKLALKTKEYKKMNEMLIAENMERTQQDQILRAEKEKAEAANIMKREFLTNTSEKLNTMVTDLKTFSETGSESFESMTAEEINGLFGKIHAKGGELMSFLGLIIDLSKLEAGKTEDKISPLDFRELFARLSYETMPLFSATESSLSAEFSAENIRIFTRCRHAELAFLHLLTHAAKNCGKNSMLFLRCFPTKSLRSGVLVNSATVEIGHLTGFNELKEHSTFSLPSGSDSASINISIFNEALKRCGGTFFTTETDKGSLFSVVIPDLSEQQ</sequence>
<keyword evidence="2" id="KW-0812">Transmembrane</keyword>
<evidence type="ECO:0000256" key="2">
    <source>
        <dbReference type="SAM" id="Phobius"/>
    </source>
</evidence>
<feature type="transmembrane region" description="Helical" evidence="2">
    <location>
        <begin position="343"/>
        <end position="363"/>
    </location>
</feature>
<reference evidence="4 5" key="1">
    <citation type="submission" date="2019-01" db="EMBL/GenBank/DDBJ databases">
        <title>Geovibrio thiophilus DSM 11263, complete genome.</title>
        <authorList>
            <person name="Spring S."/>
            <person name="Bunk B."/>
            <person name="Sproer C."/>
        </authorList>
    </citation>
    <scope>NUCLEOTIDE SEQUENCE [LARGE SCALE GENOMIC DNA]</scope>
    <source>
        <strain evidence="4 5">DSM 11263</strain>
    </source>
</reference>
<dbReference type="RefSeq" id="WP_128467184.1">
    <property type="nucleotide sequence ID" value="NZ_CP035108.1"/>
</dbReference>
<dbReference type="Pfam" id="PF08269">
    <property type="entry name" value="dCache_2"/>
    <property type="match status" value="1"/>
</dbReference>
<evidence type="ECO:0000256" key="1">
    <source>
        <dbReference type="SAM" id="Coils"/>
    </source>
</evidence>
<dbReference type="GO" id="GO:0000155">
    <property type="term" value="F:phosphorelay sensor kinase activity"/>
    <property type="evidence" value="ECO:0007669"/>
    <property type="project" value="InterPro"/>
</dbReference>
<dbReference type="InterPro" id="IPR036097">
    <property type="entry name" value="HisK_dim/P_sf"/>
</dbReference>
<evidence type="ECO:0000259" key="3">
    <source>
        <dbReference type="Pfam" id="PF08269"/>
    </source>
</evidence>
<evidence type="ECO:0000313" key="5">
    <source>
        <dbReference type="Proteomes" id="UP000287502"/>
    </source>
</evidence>
<gene>
    <name evidence="4" type="ORF">EP073_10940</name>
</gene>
<feature type="domain" description="Double Cache" evidence="3">
    <location>
        <begin position="44"/>
        <end position="314"/>
    </location>
</feature>
<feature type="coiled-coil region" evidence="1">
    <location>
        <begin position="395"/>
        <end position="429"/>
    </location>
</feature>
<dbReference type="AlphaFoldDB" id="A0A410K0I2"/>
<dbReference type="Gene3D" id="3.30.450.20">
    <property type="entry name" value="PAS domain"/>
    <property type="match status" value="1"/>
</dbReference>
<dbReference type="InterPro" id="IPR004010">
    <property type="entry name" value="Double_Cache_2"/>
</dbReference>
<proteinExistence type="predicted"/>
<evidence type="ECO:0000313" key="4">
    <source>
        <dbReference type="EMBL" id="QAR33899.1"/>
    </source>
</evidence>
<dbReference type="SUPFAM" id="SSF47384">
    <property type="entry name" value="Homodimeric domain of signal transducing histidine kinase"/>
    <property type="match status" value="1"/>
</dbReference>
<dbReference type="KEGG" id="gtl:EP073_10940"/>
<name>A0A410K0I2_9BACT</name>
<dbReference type="EMBL" id="CP035108">
    <property type="protein sequence ID" value="QAR33899.1"/>
    <property type="molecule type" value="Genomic_DNA"/>
</dbReference>
<keyword evidence="1" id="KW-0175">Coiled coil</keyword>
<dbReference type="Proteomes" id="UP000287502">
    <property type="component" value="Chromosome"/>
</dbReference>
<keyword evidence="5" id="KW-1185">Reference proteome</keyword>
<keyword evidence="2" id="KW-1133">Transmembrane helix</keyword>
<accession>A0A410K0I2</accession>